<reference evidence="13 14" key="1">
    <citation type="journal article" name="Sci. Rep.">
        <title>Genome-scale phylogenetic analyses confirm Olpidium as the closest living zoosporic fungus to the non-flagellated, terrestrial fungi.</title>
        <authorList>
            <person name="Chang Y."/>
            <person name="Rochon D."/>
            <person name="Sekimoto S."/>
            <person name="Wang Y."/>
            <person name="Chovatia M."/>
            <person name="Sandor L."/>
            <person name="Salamov A."/>
            <person name="Grigoriev I.V."/>
            <person name="Stajich J.E."/>
            <person name="Spatafora J.W."/>
        </authorList>
    </citation>
    <scope>NUCLEOTIDE SEQUENCE [LARGE SCALE GENOMIC DNA]</scope>
    <source>
        <strain evidence="13">S191</strain>
    </source>
</reference>
<dbReference type="EC" id="2.1.1.244" evidence="5"/>
<comment type="caution">
    <text evidence="13">The sequence shown here is derived from an EMBL/GenBank/DDBJ whole genome shotgun (WGS) entry which is preliminary data.</text>
</comment>
<dbReference type="AlphaFoldDB" id="A0A8H7ZN64"/>
<dbReference type="GO" id="GO:0005737">
    <property type="term" value="C:cytoplasm"/>
    <property type="evidence" value="ECO:0007669"/>
    <property type="project" value="TreeGrafter"/>
</dbReference>
<feature type="region of interest" description="Disordered" evidence="12">
    <location>
        <begin position="1"/>
        <end position="25"/>
    </location>
</feature>
<evidence type="ECO:0000256" key="3">
    <source>
        <dbReference type="ARBA" id="ARBA00022679"/>
    </source>
</evidence>
<evidence type="ECO:0000256" key="1">
    <source>
        <dbReference type="ARBA" id="ARBA00009059"/>
    </source>
</evidence>
<dbReference type="EMBL" id="JAEFCI010011776">
    <property type="protein sequence ID" value="KAG5456419.1"/>
    <property type="molecule type" value="Genomic_DNA"/>
</dbReference>
<feature type="binding site" evidence="11">
    <location>
        <position position="127"/>
    </location>
    <ligand>
        <name>S-adenosyl-L-methionine</name>
        <dbReference type="ChEBI" id="CHEBI:59789"/>
    </ligand>
</feature>
<keyword evidence="14" id="KW-1185">Reference proteome</keyword>
<keyword evidence="4 11" id="KW-0949">S-adenosyl-L-methionine</keyword>
<dbReference type="Gene3D" id="3.40.50.150">
    <property type="entry name" value="Vaccinia Virus protein VP39"/>
    <property type="match status" value="2"/>
</dbReference>
<keyword evidence="2" id="KW-0489">Methyltransferase</keyword>
<comment type="catalytic activity">
    <reaction evidence="8">
        <text>N-terminal L-seryl-L-prolyl-L-lysyl-[protein] + 3 S-adenosyl-L-methionine = N-terminal N,N,N-trimethyl-L-seryl-L-prolyl-L-lysyl-[protein] + 3 S-adenosyl-L-homocysteine + 3 H(+)</text>
        <dbReference type="Rhea" id="RHEA:54724"/>
        <dbReference type="Rhea" id="RHEA-COMP:13789"/>
        <dbReference type="Rhea" id="RHEA-COMP:13973"/>
        <dbReference type="ChEBI" id="CHEBI:15378"/>
        <dbReference type="ChEBI" id="CHEBI:57856"/>
        <dbReference type="ChEBI" id="CHEBI:59789"/>
        <dbReference type="ChEBI" id="CHEBI:138061"/>
        <dbReference type="ChEBI" id="CHEBI:138317"/>
        <dbReference type="EC" id="2.1.1.244"/>
    </reaction>
</comment>
<evidence type="ECO:0000256" key="10">
    <source>
        <dbReference type="ARBA" id="ARBA00048167"/>
    </source>
</evidence>
<dbReference type="PIRSF" id="PIRSF016958">
    <property type="entry name" value="DUF858_MeTrfase_lik"/>
    <property type="match status" value="1"/>
</dbReference>
<evidence type="ECO:0000256" key="4">
    <source>
        <dbReference type="ARBA" id="ARBA00022691"/>
    </source>
</evidence>
<evidence type="ECO:0000256" key="2">
    <source>
        <dbReference type="ARBA" id="ARBA00022603"/>
    </source>
</evidence>
<evidence type="ECO:0000313" key="14">
    <source>
        <dbReference type="Proteomes" id="UP000673691"/>
    </source>
</evidence>
<dbReference type="InterPro" id="IPR029063">
    <property type="entry name" value="SAM-dependent_MTases_sf"/>
</dbReference>
<evidence type="ECO:0000256" key="11">
    <source>
        <dbReference type="PIRSR" id="PIRSR016958-1"/>
    </source>
</evidence>
<feature type="binding site" evidence="11">
    <location>
        <position position="190"/>
    </location>
    <ligand>
        <name>S-adenosyl-L-methionine</name>
        <dbReference type="ChEBI" id="CHEBI:59789"/>
    </ligand>
</feature>
<evidence type="ECO:0000256" key="8">
    <source>
        <dbReference type="ARBA" id="ARBA00047306"/>
    </source>
</evidence>
<protein>
    <recommendedName>
        <fullName evidence="6">Alpha N-terminal protein methyltransferase 1</fullName>
        <ecNumber evidence="5">2.1.1.244</ecNumber>
    </recommendedName>
    <alternativeName>
        <fullName evidence="7">X-Pro-Lys N-terminal protein methyltransferase 1</fullName>
    </alternativeName>
</protein>
<accession>A0A8H7ZN64</accession>
<dbReference type="SUPFAM" id="SSF53335">
    <property type="entry name" value="S-adenosyl-L-methionine-dependent methyltransferases"/>
    <property type="match status" value="1"/>
</dbReference>
<comment type="catalytic activity">
    <reaction evidence="9">
        <text>N-terminal L-prolyl-L-prolyl-L-lysyl-[protein] + 2 S-adenosyl-L-methionine = N-terminal N,N-dimethyl-L-prolyl-L-prolyl-L-lysyl-[protein] + 2 S-adenosyl-L-homocysteine + 2 H(+)</text>
        <dbReference type="Rhea" id="RHEA:54736"/>
        <dbReference type="Rhea" id="RHEA-COMP:13787"/>
        <dbReference type="Rhea" id="RHEA-COMP:13974"/>
        <dbReference type="ChEBI" id="CHEBI:15378"/>
        <dbReference type="ChEBI" id="CHEBI:57856"/>
        <dbReference type="ChEBI" id="CHEBI:59789"/>
        <dbReference type="ChEBI" id="CHEBI:138059"/>
        <dbReference type="ChEBI" id="CHEBI:138318"/>
        <dbReference type="EC" id="2.1.1.244"/>
    </reaction>
</comment>
<dbReference type="PANTHER" id="PTHR12753:SF0">
    <property type="entry name" value="ALPHA N-TERMINAL PROTEIN METHYLTRANSFERASE 1"/>
    <property type="match status" value="1"/>
</dbReference>
<name>A0A8H7ZN64_9FUNG</name>
<comment type="similarity">
    <text evidence="1">Belongs to the methyltransferase superfamily. NTM1 family.</text>
</comment>
<feature type="binding site" evidence="11">
    <location>
        <position position="122"/>
    </location>
    <ligand>
        <name>S-adenosyl-L-methionine</name>
        <dbReference type="ChEBI" id="CHEBI:59789"/>
    </ligand>
</feature>
<feature type="compositionally biased region" description="Low complexity" evidence="12">
    <location>
        <begin position="8"/>
        <end position="19"/>
    </location>
</feature>
<dbReference type="PANTHER" id="PTHR12753">
    <property type="entry name" value="AD-003 - RELATED"/>
    <property type="match status" value="1"/>
</dbReference>
<dbReference type="Pfam" id="PF05891">
    <property type="entry name" value="Methyltransf_PK"/>
    <property type="match status" value="2"/>
</dbReference>
<feature type="binding site" evidence="11">
    <location>
        <begin position="174"/>
        <end position="175"/>
    </location>
    <ligand>
        <name>S-adenosyl-L-methionine</name>
        <dbReference type="ChEBI" id="CHEBI:59789"/>
    </ligand>
</feature>
<proteinExistence type="inferred from homology"/>
<evidence type="ECO:0000256" key="9">
    <source>
        <dbReference type="ARBA" id="ARBA00047885"/>
    </source>
</evidence>
<dbReference type="GO" id="GO:0071885">
    <property type="term" value="F:N-terminal protein N-methyltransferase activity"/>
    <property type="evidence" value="ECO:0007669"/>
    <property type="project" value="UniProtKB-EC"/>
</dbReference>
<keyword evidence="3" id="KW-0808">Transferase</keyword>
<gene>
    <name evidence="13" type="ORF">BJ554DRAFT_3849</name>
</gene>
<evidence type="ECO:0000256" key="6">
    <source>
        <dbReference type="ARBA" id="ARBA00039449"/>
    </source>
</evidence>
<evidence type="ECO:0000256" key="7">
    <source>
        <dbReference type="ARBA" id="ARBA00043129"/>
    </source>
</evidence>
<dbReference type="Proteomes" id="UP000673691">
    <property type="component" value="Unassembled WGS sequence"/>
</dbReference>
<dbReference type="OrthoDB" id="1298661at2759"/>
<evidence type="ECO:0000256" key="12">
    <source>
        <dbReference type="SAM" id="MobiDB-lite"/>
    </source>
</evidence>
<comment type="catalytic activity">
    <reaction evidence="10">
        <text>N-terminal L-alanyl-L-prolyl-L-lysyl-[protein] + 3 S-adenosyl-L-methionine = N-terminal N,N,N-trimethyl-L-alanyl-L-prolyl-L-lysyl-[protein] + 3 S-adenosyl-L-homocysteine + 3 H(+)</text>
        <dbReference type="Rhea" id="RHEA:54712"/>
        <dbReference type="Rhea" id="RHEA-COMP:13785"/>
        <dbReference type="Rhea" id="RHEA-COMP:13971"/>
        <dbReference type="ChEBI" id="CHEBI:15378"/>
        <dbReference type="ChEBI" id="CHEBI:57856"/>
        <dbReference type="ChEBI" id="CHEBI:59789"/>
        <dbReference type="ChEBI" id="CHEBI:138057"/>
        <dbReference type="ChEBI" id="CHEBI:138315"/>
        <dbReference type="EC" id="2.1.1.244"/>
    </reaction>
</comment>
<dbReference type="GO" id="GO:0032259">
    <property type="term" value="P:methylation"/>
    <property type="evidence" value="ECO:0007669"/>
    <property type="project" value="UniProtKB-KW"/>
</dbReference>
<evidence type="ECO:0000256" key="5">
    <source>
        <dbReference type="ARBA" id="ARBA00039112"/>
    </source>
</evidence>
<sequence>MTSGGRQSTATAATPATSTGVEENGLTAAAGPACAAARDRDRWYSKAAEHWQISHADVVGSGRFINEFVNGVKAGRGAVSKQPIVGNSIACATGVPRTAKLKEKCLPDSPPRARASKRKDCGAGIGRVSKRFLLNYFKMVDLVEQSPKFLSESRSYLASEYAAGRVGRALCVGLQNFTPEEGRYDLIWCQWENISAEVVADTEDNSVTRPDELYKDLFARAGLTVVKEEVQLGFPEELFTVKS</sequence>
<dbReference type="InterPro" id="IPR008576">
    <property type="entry name" value="MeTrfase_NTM1"/>
</dbReference>
<evidence type="ECO:0000313" key="13">
    <source>
        <dbReference type="EMBL" id="KAG5456419.1"/>
    </source>
</evidence>
<organism evidence="13 14">
    <name type="scientific">Olpidium bornovanus</name>
    <dbReference type="NCBI Taxonomy" id="278681"/>
    <lineage>
        <taxon>Eukaryota</taxon>
        <taxon>Fungi</taxon>
        <taxon>Fungi incertae sedis</taxon>
        <taxon>Olpidiomycota</taxon>
        <taxon>Olpidiomycotina</taxon>
        <taxon>Olpidiomycetes</taxon>
        <taxon>Olpidiales</taxon>
        <taxon>Olpidiaceae</taxon>
        <taxon>Olpidium</taxon>
    </lineage>
</organism>